<feature type="region of interest" description="Disordered" evidence="2">
    <location>
        <begin position="19"/>
        <end position="66"/>
    </location>
</feature>
<proteinExistence type="predicted"/>
<keyword evidence="1" id="KW-0175">Coiled coil</keyword>
<organism evidence="3 4">
    <name type="scientific">Mytilus coruscus</name>
    <name type="common">Sea mussel</name>
    <dbReference type="NCBI Taxonomy" id="42192"/>
    <lineage>
        <taxon>Eukaryota</taxon>
        <taxon>Metazoa</taxon>
        <taxon>Spiralia</taxon>
        <taxon>Lophotrochozoa</taxon>
        <taxon>Mollusca</taxon>
        <taxon>Bivalvia</taxon>
        <taxon>Autobranchia</taxon>
        <taxon>Pteriomorphia</taxon>
        <taxon>Mytilida</taxon>
        <taxon>Mytiloidea</taxon>
        <taxon>Mytilidae</taxon>
        <taxon>Mytilinae</taxon>
        <taxon>Mytilus</taxon>
    </lineage>
</organism>
<keyword evidence="4" id="KW-1185">Reference proteome</keyword>
<evidence type="ECO:0000313" key="3">
    <source>
        <dbReference type="EMBL" id="CAC5374407.1"/>
    </source>
</evidence>
<dbReference type="EMBL" id="CACVKT020002008">
    <property type="protein sequence ID" value="CAC5374407.1"/>
    <property type="molecule type" value="Genomic_DNA"/>
</dbReference>
<protein>
    <submittedName>
        <fullName evidence="3">Uncharacterized protein</fullName>
    </submittedName>
</protein>
<feature type="compositionally biased region" description="Basic residues" evidence="2">
    <location>
        <begin position="45"/>
        <end position="54"/>
    </location>
</feature>
<evidence type="ECO:0000256" key="2">
    <source>
        <dbReference type="SAM" id="MobiDB-lite"/>
    </source>
</evidence>
<dbReference type="Proteomes" id="UP000507470">
    <property type="component" value="Unassembled WGS sequence"/>
</dbReference>
<reference evidence="3 4" key="1">
    <citation type="submission" date="2020-06" db="EMBL/GenBank/DDBJ databases">
        <authorList>
            <person name="Li R."/>
            <person name="Bekaert M."/>
        </authorList>
    </citation>
    <scope>NUCLEOTIDE SEQUENCE [LARGE SCALE GENOMIC DNA]</scope>
    <source>
        <strain evidence="4">wild</strain>
    </source>
</reference>
<gene>
    <name evidence="3" type="ORF">MCOR_11811</name>
</gene>
<name>A0A6J8AW48_MYTCO</name>
<dbReference type="AlphaFoldDB" id="A0A6J8AW48"/>
<evidence type="ECO:0000256" key="1">
    <source>
        <dbReference type="SAM" id="Coils"/>
    </source>
</evidence>
<evidence type="ECO:0000313" key="4">
    <source>
        <dbReference type="Proteomes" id="UP000507470"/>
    </source>
</evidence>
<feature type="coiled-coil region" evidence="1">
    <location>
        <begin position="102"/>
        <end position="129"/>
    </location>
</feature>
<accession>A0A6J8AW48</accession>
<sequence>MAQWDSRRDKNMNLYVKYAQKGEEKKQRSNTSDNRATYDADEKKPKKKKAKQKTKTQSTCPNEESSTQYISNEFEAQKNSLSNFKTEVDKLAMQLKNNHVNDEKLSKTIDQVKKKNDRLQNELTDVHMSSMRNNLILYNIPENETDLCSNVVLEFCGKNLKIENPADKIIICDSFRLGKKIEKIDQSL</sequence>
<dbReference type="OrthoDB" id="7481777at2759"/>